<dbReference type="PROSITE" id="PS51257">
    <property type="entry name" value="PROKAR_LIPOPROTEIN"/>
    <property type="match status" value="1"/>
</dbReference>
<evidence type="ECO:0008006" key="3">
    <source>
        <dbReference type="Google" id="ProtNLM"/>
    </source>
</evidence>
<gene>
    <name evidence="1" type="ORF">UX05_C0015G0017</name>
</gene>
<organism evidence="1 2">
    <name type="scientific">Candidatus Amesbacteria bacterium GW2011_GWC2_45_19</name>
    <dbReference type="NCBI Taxonomy" id="1618366"/>
    <lineage>
        <taxon>Bacteria</taxon>
        <taxon>Candidatus Amesiibacteriota</taxon>
    </lineage>
</organism>
<name>A0A0G1M1V7_9BACT</name>
<dbReference type="AlphaFoldDB" id="A0A0G1M1V7"/>
<dbReference type="Proteomes" id="UP000034264">
    <property type="component" value="Unassembled WGS sequence"/>
</dbReference>
<comment type="caution">
    <text evidence="1">The sequence shown here is derived from an EMBL/GenBank/DDBJ whole genome shotgun (WGS) entry which is preliminary data.</text>
</comment>
<evidence type="ECO:0000313" key="1">
    <source>
        <dbReference type="EMBL" id="KKU02206.1"/>
    </source>
</evidence>
<dbReference type="Pfam" id="PF13196">
    <property type="entry name" value="DUF4012"/>
    <property type="match status" value="1"/>
</dbReference>
<evidence type="ECO:0000313" key="2">
    <source>
        <dbReference type="Proteomes" id="UP000034264"/>
    </source>
</evidence>
<protein>
    <recommendedName>
        <fullName evidence="3">DUF4012 domain-containing protein</fullName>
    </recommendedName>
</protein>
<accession>A0A0G1M1V7</accession>
<sequence length="455" mass="51081">MKKILFILLVSGLILGSLGGGCGWSAAQVARGILGGQLKIKNWELKITRWCFGGLPLVNQLDRLLDNKTYVVLLQNNTELRASGGFMGSYVVLGAKGQGLSDMRVEDIYQPDGQLVGHVDPPAPIQQAFGQGWWKLRDSNWDVDFSVAGEQIAWFFEQGGEKVDGVIAINLSFVNLLLGYLGEVKTVTYDERVTAQNLANLAQTYSEVNKEKRDFLGAVGAALFERIKTIGPMGQIRLIGLIYKELQNGQILIWMKDKDVEQEILEKGWGGGLGNYGGDYLYIVESNLGANKANCCVQRMITQDLQLDEHVIREKLTIKWTNTSEFSDPKPPVFWGGNYVDYLRIILPKSARIQSVMAESKLLVEKPLDYQYGIQDDRYQVEEKDRFKIIGFWAVVLAQQSLTIQASYQLPDANYSSILVKRQPGIESFPYKLIVEGKVVVSDTIDRDKEYTWTK</sequence>
<reference evidence="1 2" key="1">
    <citation type="journal article" date="2015" name="Nature">
        <title>rRNA introns, odd ribosomes, and small enigmatic genomes across a large radiation of phyla.</title>
        <authorList>
            <person name="Brown C.T."/>
            <person name="Hug L.A."/>
            <person name="Thomas B.C."/>
            <person name="Sharon I."/>
            <person name="Castelle C.J."/>
            <person name="Singh A."/>
            <person name="Wilkins M.J."/>
            <person name="Williams K.H."/>
            <person name="Banfield J.F."/>
        </authorList>
    </citation>
    <scope>NUCLEOTIDE SEQUENCE [LARGE SCALE GENOMIC DNA]</scope>
</reference>
<dbReference type="InterPro" id="IPR025101">
    <property type="entry name" value="DUF4012"/>
</dbReference>
<dbReference type="EMBL" id="LCKS01000015">
    <property type="protein sequence ID" value="KKU02206.1"/>
    <property type="molecule type" value="Genomic_DNA"/>
</dbReference>
<proteinExistence type="predicted"/>